<gene>
    <name evidence="1" type="ORF">Tci_326675</name>
</gene>
<name>A0A699H653_TANCI</name>
<sequence>MVAKALAQLFSASGIWGKEMIQAGSGVAGLSSFGISFNHYGLCFIFGRWAESVSFELDILVVSGIGMSSLVAQHEDWIVAWRSLKEHLKCQTSSMLMTEELEAVMNQKCQFHVLLVVLRSDLKVELEEPRVQPLLQIHEQLHRTYEIGAYVVGDAGLGGERSITGTGVDSGGTEEDA</sequence>
<evidence type="ECO:0000313" key="1">
    <source>
        <dbReference type="EMBL" id="GEX54700.1"/>
    </source>
</evidence>
<protein>
    <submittedName>
        <fullName evidence="1">Uncharacterized protein</fullName>
    </submittedName>
</protein>
<proteinExistence type="predicted"/>
<reference evidence="1" key="1">
    <citation type="journal article" date="2019" name="Sci. Rep.">
        <title>Draft genome of Tanacetum cinerariifolium, the natural source of mosquito coil.</title>
        <authorList>
            <person name="Yamashiro T."/>
            <person name="Shiraishi A."/>
            <person name="Satake H."/>
            <person name="Nakayama K."/>
        </authorList>
    </citation>
    <scope>NUCLEOTIDE SEQUENCE</scope>
</reference>
<comment type="caution">
    <text evidence="1">The sequence shown here is derived from an EMBL/GenBank/DDBJ whole genome shotgun (WGS) entry which is preliminary data.</text>
</comment>
<organism evidence="1">
    <name type="scientific">Tanacetum cinerariifolium</name>
    <name type="common">Dalmatian daisy</name>
    <name type="synonym">Chrysanthemum cinerariifolium</name>
    <dbReference type="NCBI Taxonomy" id="118510"/>
    <lineage>
        <taxon>Eukaryota</taxon>
        <taxon>Viridiplantae</taxon>
        <taxon>Streptophyta</taxon>
        <taxon>Embryophyta</taxon>
        <taxon>Tracheophyta</taxon>
        <taxon>Spermatophyta</taxon>
        <taxon>Magnoliopsida</taxon>
        <taxon>eudicotyledons</taxon>
        <taxon>Gunneridae</taxon>
        <taxon>Pentapetalae</taxon>
        <taxon>asterids</taxon>
        <taxon>campanulids</taxon>
        <taxon>Asterales</taxon>
        <taxon>Asteraceae</taxon>
        <taxon>Asteroideae</taxon>
        <taxon>Anthemideae</taxon>
        <taxon>Anthemidinae</taxon>
        <taxon>Tanacetum</taxon>
    </lineage>
</organism>
<accession>A0A699H653</accession>
<dbReference type="EMBL" id="BKCJ010114822">
    <property type="protein sequence ID" value="GEX54700.1"/>
    <property type="molecule type" value="Genomic_DNA"/>
</dbReference>
<dbReference type="AlphaFoldDB" id="A0A699H653"/>